<organism evidence="1 2">
    <name type="scientific">Aerosakkonema funiforme FACHB-1375</name>
    <dbReference type="NCBI Taxonomy" id="2949571"/>
    <lineage>
        <taxon>Bacteria</taxon>
        <taxon>Bacillati</taxon>
        <taxon>Cyanobacteriota</taxon>
        <taxon>Cyanophyceae</taxon>
        <taxon>Oscillatoriophycideae</taxon>
        <taxon>Aerosakkonematales</taxon>
        <taxon>Aerosakkonemataceae</taxon>
        <taxon>Aerosakkonema</taxon>
    </lineage>
</organism>
<dbReference type="RefSeq" id="WP_190473916.1">
    <property type="nucleotide sequence ID" value="NZ_JACJPW010000126.1"/>
</dbReference>
<sequence length="58" mass="6647">MSAVSSILQLTADICQLKKGDRTFRSHGICIIQNYDTTRCNEQPDRVVQEFLEIMNQS</sequence>
<evidence type="ECO:0000313" key="1">
    <source>
        <dbReference type="EMBL" id="MBD2185524.1"/>
    </source>
</evidence>
<keyword evidence="2" id="KW-1185">Reference proteome</keyword>
<name>A0A926VKP4_9CYAN</name>
<dbReference type="Proteomes" id="UP000641646">
    <property type="component" value="Unassembled WGS sequence"/>
</dbReference>
<evidence type="ECO:0000313" key="2">
    <source>
        <dbReference type="Proteomes" id="UP000641646"/>
    </source>
</evidence>
<protein>
    <submittedName>
        <fullName evidence="1">Uncharacterized protein</fullName>
    </submittedName>
</protein>
<dbReference type="EMBL" id="JACJPW010000126">
    <property type="protein sequence ID" value="MBD2185524.1"/>
    <property type="molecule type" value="Genomic_DNA"/>
</dbReference>
<dbReference type="AlphaFoldDB" id="A0A926VKP4"/>
<comment type="caution">
    <text evidence="1">The sequence shown here is derived from an EMBL/GenBank/DDBJ whole genome shotgun (WGS) entry which is preliminary data.</text>
</comment>
<gene>
    <name evidence="1" type="ORF">H6G03_31395</name>
</gene>
<reference evidence="1" key="2">
    <citation type="submission" date="2020-08" db="EMBL/GenBank/DDBJ databases">
        <authorList>
            <person name="Chen M."/>
            <person name="Teng W."/>
            <person name="Zhao L."/>
            <person name="Hu C."/>
            <person name="Zhou Y."/>
            <person name="Han B."/>
            <person name="Song L."/>
            <person name="Shu W."/>
        </authorList>
    </citation>
    <scope>NUCLEOTIDE SEQUENCE</scope>
    <source>
        <strain evidence="1">FACHB-1375</strain>
    </source>
</reference>
<proteinExistence type="predicted"/>
<reference evidence="1" key="1">
    <citation type="journal article" date="2015" name="ISME J.">
        <title>Draft Genome Sequence of Streptomyces incarnatus NRRL8089, which Produces the Nucleoside Antibiotic Sinefungin.</title>
        <authorList>
            <person name="Oshima K."/>
            <person name="Hattori M."/>
            <person name="Shimizu H."/>
            <person name="Fukuda K."/>
            <person name="Nemoto M."/>
            <person name="Inagaki K."/>
            <person name="Tamura T."/>
        </authorList>
    </citation>
    <scope>NUCLEOTIDE SEQUENCE</scope>
    <source>
        <strain evidence="1">FACHB-1375</strain>
    </source>
</reference>
<accession>A0A926VKP4</accession>